<dbReference type="Proteomes" id="UP001439008">
    <property type="component" value="Unassembled WGS sequence"/>
</dbReference>
<evidence type="ECO:0000313" key="3">
    <source>
        <dbReference type="Proteomes" id="UP001439008"/>
    </source>
</evidence>
<reference evidence="2 3" key="1">
    <citation type="journal article" date="2024" name="BMC Biol.">
        <title>Comparative genomics of Ascetosporea gives new insight into the evolutionary basis for animal parasitism in Rhizaria.</title>
        <authorList>
            <person name="Hiltunen Thoren M."/>
            <person name="Onut-Brannstrom I."/>
            <person name="Alfjorden A."/>
            <person name="Peckova H."/>
            <person name="Swords F."/>
            <person name="Hooper C."/>
            <person name="Holzer A.S."/>
            <person name="Bass D."/>
            <person name="Burki F."/>
        </authorList>
    </citation>
    <scope>NUCLEOTIDE SEQUENCE [LARGE SCALE GENOMIC DNA]</scope>
    <source>
        <strain evidence="2">20-A016</strain>
    </source>
</reference>
<name>A0ABV2AJU6_9EUKA</name>
<keyword evidence="3" id="KW-1185">Reference proteome</keyword>
<keyword evidence="1" id="KW-1133">Transmembrane helix</keyword>
<gene>
    <name evidence="2" type="ORF">MHBO_001518</name>
</gene>
<protein>
    <recommendedName>
        <fullName evidence="4">Transmembrane protein</fullName>
    </recommendedName>
</protein>
<proteinExistence type="predicted"/>
<organism evidence="2 3">
    <name type="scientific">Bonamia ostreae</name>
    <dbReference type="NCBI Taxonomy" id="126728"/>
    <lineage>
        <taxon>Eukaryota</taxon>
        <taxon>Sar</taxon>
        <taxon>Rhizaria</taxon>
        <taxon>Endomyxa</taxon>
        <taxon>Ascetosporea</taxon>
        <taxon>Haplosporida</taxon>
        <taxon>Bonamia</taxon>
    </lineage>
</organism>
<comment type="caution">
    <text evidence="2">The sequence shown here is derived from an EMBL/GenBank/DDBJ whole genome shotgun (WGS) entry which is preliminary data.</text>
</comment>
<evidence type="ECO:0008006" key="4">
    <source>
        <dbReference type="Google" id="ProtNLM"/>
    </source>
</evidence>
<keyword evidence="1" id="KW-0812">Transmembrane</keyword>
<sequence length="97" mass="11189">MNFIKLVFSFFFSIASIFFIAASVMNPYFFKIESNGTKFIAGILGFSQKIKIQFSGFTKYEGNYQFCLDHCDKVFFSNSSCKKDGATLITYCWLLQF</sequence>
<keyword evidence="1" id="KW-0472">Membrane</keyword>
<accession>A0ABV2AJU6</accession>
<evidence type="ECO:0000256" key="1">
    <source>
        <dbReference type="SAM" id="Phobius"/>
    </source>
</evidence>
<feature type="transmembrane region" description="Helical" evidence="1">
    <location>
        <begin position="6"/>
        <end position="30"/>
    </location>
</feature>
<evidence type="ECO:0000313" key="2">
    <source>
        <dbReference type="EMBL" id="MES1919739.1"/>
    </source>
</evidence>
<dbReference type="EMBL" id="JBDODL010000384">
    <property type="protein sequence ID" value="MES1919739.1"/>
    <property type="molecule type" value="Genomic_DNA"/>
</dbReference>